<name>A0ABW4ZNK8_9SPHI</name>
<keyword evidence="1" id="KW-0472">Membrane</keyword>
<protein>
    <recommendedName>
        <fullName evidence="5">DUF4178 domain-containing protein</fullName>
    </recommendedName>
</protein>
<keyword evidence="4" id="KW-1185">Reference proteome</keyword>
<feature type="transmembrane region" description="Helical" evidence="1">
    <location>
        <begin position="170"/>
        <end position="190"/>
    </location>
</feature>
<organism evidence="3 4">
    <name type="scientific">Paradesertivirga mongoliensis</name>
    <dbReference type="NCBI Taxonomy" id="2100740"/>
    <lineage>
        <taxon>Bacteria</taxon>
        <taxon>Pseudomonadati</taxon>
        <taxon>Bacteroidota</taxon>
        <taxon>Sphingobacteriia</taxon>
        <taxon>Sphingobacteriales</taxon>
        <taxon>Sphingobacteriaceae</taxon>
        <taxon>Paradesertivirga</taxon>
    </lineage>
</organism>
<proteinExistence type="predicted"/>
<gene>
    <name evidence="3" type="ORF">ACFSJU_12190</name>
</gene>
<dbReference type="EMBL" id="JBHUHZ010000002">
    <property type="protein sequence ID" value="MFD2163156.1"/>
    <property type="molecule type" value="Genomic_DNA"/>
</dbReference>
<dbReference type="Proteomes" id="UP001597387">
    <property type="component" value="Unassembled WGS sequence"/>
</dbReference>
<evidence type="ECO:0000256" key="1">
    <source>
        <dbReference type="SAM" id="Phobius"/>
    </source>
</evidence>
<evidence type="ECO:0000313" key="3">
    <source>
        <dbReference type="EMBL" id="MFD2163156.1"/>
    </source>
</evidence>
<keyword evidence="2" id="KW-0732">Signal</keyword>
<feature type="signal peptide" evidence="2">
    <location>
        <begin position="1"/>
        <end position="19"/>
    </location>
</feature>
<keyword evidence="1" id="KW-0812">Transmembrane</keyword>
<accession>A0ABW4ZNK8</accession>
<evidence type="ECO:0000313" key="4">
    <source>
        <dbReference type="Proteomes" id="UP001597387"/>
    </source>
</evidence>
<evidence type="ECO:0008006" key="5">
    <source>
        <dbReference type="Google" id="ProtNLM"/>
    </source>
</evidence>
<dbReference type="RefSeq" id="WP_255901323.1">
    <property type="nucleotide sequence ID" value="NZ_JAFMZO010000002.1"/>
</dbReference>
<evidence type="ECO:0000256" key="2">
    <source>
        <dbReference type="SAM" id="SignalP"/>
    </source>
</evidence>
<comment type="caution">
    <text evidence="3">The sequence shown here is derived from an EMBL/GenBank/DDBJ whole genome shotgun (WGS) entry which is preliminary data.</text>
</comment>
<feature type="chain" id="PRO_5046322819" description="DUF4178 domain-containing protein" evidence="2">
    <location>
        <begin position="20"/>
        <end position="249"/>
    </location>
</feature>
<feature type="transmembrane region" description="Helical" evidence="1">
    <location>
        <begin position="211"/>
        <end position="232"/>
    </location>
</feature>
<reference evidence="4" key="1">
    <citation type="journal article" date="2019" name="Int. J. Syst. Evol. Microbiol.">
        <title>The Global Catalogue of Microorganisms (GCM) 10K type strain sequencing project: providing services to taxonomists for standard genome sequencing and annotation.</title>
        <authorList>
            <consortium name="The Broad Institute Genomics Platform"/>
            <consortium name="The Broad Institute Genome Sequencing Center for Infectious Disease"/>
            <person name="Wu L."/>
            <person name="Ma J."/>
        </authorList>
    </citation>
    <scope>NUCLEOTIDE SEQUENCE [LARGE SCALE GENOMIC DNA]</scope>
    <source>
        <strain evidence="4">KCTC 42217</strain>
    </source>
</reference>
<keyword evidence="1" id="KW-1133">Transmembrane helix</keyword>
<sequence length="249" mass="27217">MKSHLLSLLLLAGSQFVFAQVDERKSFVYLYSDSVVYGNVVELKKPMFGASHLRVDSLKIPADQVKFFQAERGFFANTKEFSFTGTSQFSERISAGKLNLYEKETRSVSYSARMYGGMGTSTVTIKNYYNMGYGPLKKATYANLSADLQSNAESMLHLDKYKSTTRTQTVLYGVGGGALLGGIIALVSNMQSESPSPSGTPQGDVRKNSKAIAPAVAMLGVGAGCFWASYFVSLSKPKRLKRAVDAYNY</sequence>